<dbReference type="AlphaFoldDB" id="A0A0D5LPF1"/>
<evidence type="ECO:0000256" key="7">
    <source>
        <dbReference type="ARBA" id="ARBA00022840"/>
    </source>
</evidence>
<dbReference type="FunFam" id="3.40.50.300:FF:000522">
    <property type="entry name" value="Gluconokinase"/>
    <property type="match status" value="1"/>
</dbReference>
<dbReference type="PANTHER" id="PTHR43442:SF3">
    <property type="entry name" value="GLUCONOKINASE-RELATED"/>
    <property type="match status" value="1"/>
</dbReference>
<dbReference type="KEGG" id="mey:TM49_08070"/>
<keyword evidence="5 10" id="KW-0547">Nucleotide-binding</keyword>
<dbReference type="EMBL" id="CP010803">
    <property type="protein sequence ID" value="AJY45642.1"/>
    <property type="molecule type" value="Genomic_DNA"/>
</dbReference>
<proteinExistence type="inferred from homology"/>
<dbReference type="GO" id="GO:0005524">
    <property type="term" value="F:ATP binding"/>
    <property type="evidence" value="ECO:0007669"/>
    <property type="project" value="UniProtKB-KW"/>
</dbReference>
<dbReference type="STRING" id="1486262.TM49_08070"/>
<dbReference type="PROSITE" id="PS51257">
    <property type="entry name" value="PROKAR_LIPOPROTEIN"/>
    <property type="match status" value="1"/>
</dbReference>
<sequence length="171" mass="18295">MEINRPALVVMGVSGCGKSSAAAAIAGTIGGRMIEGDSYHPPENVEKMRNGIPLNDEDRAGWLERLAGVLADGVAAGEIPVLACSALKARYRDVLRSRTPGLGFVFLELTREAAFERVGHRPGHYMPSSLVDSQFAALEPPVEEDGVLTVDATRPLADIVTDVRDWLSRGI</sequence>
<dbReference type="Gene3D" id="3.40.50.300">
    <property type="entry name" value="P-loop containing nucleotide triphosphate hydrolases"/>
    <property type="match status" value="1"/>
</dbReference>
<organism evidence="11 12">
    <name type="scientific">Martelella endophytica</name>
    <dbReference type="NCBI Taxonomy" id="1486262"/>
    <lineage>
        <taxon>Bacteria</taxon>
        <taxon>Pseudomonadati</taxon>
        <taxon>Pseudomonadota</taxon>
        <taxon>Alphaproteobacteria</taxon>
        <taxon>Hyphomicrobiales</taxon>
        <taxon>Aurantimonadaceae</taxon>
        <taxon>Martelella</taxon>
    </lineage>
</organism>
<dbReference type="PANTHER" id="PTHR43442">
    <property type="entry name" value="GLUCONOKINASE-RELATED"/>
    <property type="match status" value="1"/>
</dbReference>
<protein>
    <recommendedName>
        <fullName evidence="3 10">Gluconokinase</fullName>
        <ecNumber evidence="3 10">2.7.1.12</ecNumber>
    </recommendedName>
</protein>
<evidence type="ECO:0000256" key="10">
    <source>
        <dbReference type="RuleBase" id="RU363066"/>
    </source>
</evidence>
<gene>
    <name evidence="11" type="ORF">TM49_08070</name>
</gene>
<dbReference type="EC" id="2.7.1.12" evidence="3 10"/>
<keyword evidence="4 10" id="KW-0808">Transferase</keyword>
<dbReference type="GO" id="GO:0019521">
    <property type="term" value="P:D-gluconate metabolic process"/>
    <property type="evidence" value="ECO:0007669"/>
    <property type="project" value="UniProtKB-KW"/>
</dbReference>
<evidence type="ECO:0000256" key="9">
    <source>
        <dbReference type="ARBA" id="ARBA00048090"/>
    </source>
</evidence>
<dbReference type="GO" id="GO:0046316">
    <property type="term" value="F:gluconokinase activity"/>
    <property type="evidence" value="ECO:0007669"/>
    <property type="project" value="UniProtKB-EC"/>
</dbReference>
<keyword evidence="7 10" id="KW-0067">ATP-binding</keyword>
<dbReference type="HOGENOM" id="CLU_077168_3_0_5"/>
<comment type="catalytic activity">
    <reaction evidence="9 10">
        <text>D-gluconate + ATP = 6-phospho-D-gluconate + ADP + H(+)</text>
        <dbReference type="Rhea" id="RHEA:19433"/>
        <dbReference type="ChEBI" id="CHEBI:15378"/>
        <dbReference type="ChEBI" id="CHEBI:18391"/>
        <dbReference type="ChEBI" id="CHEBI:30616"/>
        <dbReference type="ChEBI" id="CHEBI:58759"/>
        <dbReference type="ChEBI" id="CHEBI:456216"/>
        <dbReference type="EC" id="2.7.1.12"/>
    </reaction>
</comment>
<dbReference type="SUPFAM" id="SSF52540">
    <property type="entry name" value="P-loop containing nucleoside triphosphate hydrolases"/>
    <property type="match status" value="1"/>
</dbReference>
<dbReference type="Proteomes" id="UP000032611">
    <property type="component" value="Chromosome"/>
</dbReference>
<evidence type="ECO:0000313" key="11">
    <source>
        <dbReference type="EMBL" id="AJY45642.1"/>
    </source>
</evidence>
<dbReference type="CDD" id="cd02021">
    <property type="entry name" value="GntK"/>
    <property type="match status" value="1"/>
</dbReference>
<evidence type="ECO:0000313" key="12">
    <source>
        <dbReference type="Proteomes" id="UP000032611"/>
    </source>
</evidence>
<dbReference type="PATRIC" id="fig|1486262.3.peg.1666"/>
<dbReference type="RefSeq" id="WP_045680397.1">
    <property type="nucleotide sequence ID" value="NZ_CP010803.1"/>
</dbReference>
<dbReference type="InterPro" id="IPR027417">
    <property type="entry name" value="P-loop_NTPase"/>
</dbReference>
<keyword evidence="12" id="KW-1185">Reference proteome</keyword>
<reference evidence="11 12" key="1">
    <citation type="journal article" date="2015" name="Genome Announc.">
        <title>Complete genome sequence of Martelella endophytica YC6887, which has antifungal activity associated with a halophyte.</title>
        <authorList>
            <person name="Khan A."/>
            <person name="Khan H."/>
            <person name="Chung E.J."/>
            <person name="Hossain M.T."/>
            <person name="Chung Y.R."/>
        </authorList>
    </citation>
    <scope>NUCLEOTIDE SEQUENCE [LARGE SCALE GENOMIC DNA]</scope>
    <source>
        <strain evidence="11">YC6887</strain>
    </source>
</reference>
<dbReference type="GO" id="GO:0005737">
    <property type="term" value="C:cytoplasm"/>
    <property type="evidence" value="ECO:0007669"/>
    <property type="project" value="TreeGrafter"/>
</dbReference>
<name>A0A0D5LPF1_MAREN</name>
<keyword evidence="6 10" id="KW-0418">Kinase</keyword>
<comment type="similarity">
    <text evidence="2 10">Belongs to the gluconokinase GntK/GntV family.</text>
</comment>
<comment type="pathway">
    <text evidence="1">Carbohydrate acid metabolism.</text>
</comment>
<evidence type="ECO:0000256" key="1">
    <source>
        <dbReference type="ARBA" id="ARBA00004761"/>
    </source>
</evidence>
<evidence type="ECO:0000256" key="4">
    <source>
        <dbReference type="ARBA" id="ARBA00022679"/>
    </source>
</evidence>
<evidence type="ECO:0000256" key="6">
    <source>
        <dbReference type="ARBA" id="ARBA00022777"/>
    </source>
</evidence>
<evidence type="ECO:0000256" key="2">
    <source>
        <dbReference type="ARBA" id="ARBA00008420"/>
    </source>
</evidence>
<accession>A0A0D5LPF1</accession>
<keyword evidence="8" id="KW-0311">Gluconate utilization</keyword>
<dbReference type="NCBIfam" id="TIGR01313">
    <property type="entry name" value="therm_gnt_kin"/>
    <property type="match status" value="1"/>
</dbReference>
<evidence type="ECO:0000256" key="3">
    <source>
        <dbReference type="ARBA" id="ARBA00012054"/>
    </source>
</evidence>
<evidence type="ECO:0000256" key="5">
    <source>
        <dbReference type="ARBA" id="ARBA00022741"/>
    </source>
</evidence>
<dbReference type="InterPro" id="IPR006001">
    <property type="entry name" value="Therm_gnt_kin"/>
</dbReference>
<evidence type="ECO:0000256" key="8">
    <source>
        <dbReference type="ARBA" id="ARBA00023064"/>
    </source>
</evidence>